<sequence>MNGKKIILVSLNGIGNKGGVERVSWYLNEILTDHFDNVQVLTRGKLMPGKIGNLIWPVLLSLKLCFIRNKIVIANSWHCFLYPAELSIHHGTMAGAKLHTTVGGAAGITAFMEKVSARKAKKILAVSINCKNELESYYKINPNKIEVLNNFVNEEVFFPKEESNAGSEDNKIINVLFSGSLDERKGLPKLIEFSKYIEDFKGPYQIKFTIASNTKDAYHFFEGLNNTKIVSGLGVEQMPDFYRAGDVLIFPTNYEGFSMSTMEALASGLSVIGTDFAIPDEIKDFAFCLRHDFSDISKTVEEIIRLYKTWHTQKAEIASKTIQNFGKKQYEEKFINYTKSAMTY</sequence>
<dbReference type="GO" id="GO:0016757">
    <property type="term" value="F:glycosyltransferase activity"/>
    <property type="evidence" value="ECO:0007669"/>
    <property type="project" value="TreeGrafter"/>
</dbReference>
<evidence type="ECO:0000259" key="2">
    <source>
        <dbReference type="Pfam" id="PF13439"/>
    </source>
</evidence>
<dbReference type="PANTHER" id="PTHR46401:SF2">
    <property type="entry name" value="GLYCOSYLTRANSFERASE WBBK-RELATED"/>
    <property type="match status" value="1"/>
</dbReference>
<dbReference type="Gene3D" id="3.40.50.2000">
    <property type="entry name" value="Glycogen Phosphorylase B"/>
    <property type="match status" value="2"/>
</dbReference>
<keyword evidence="1 3" id="KW-0808">Transferase</keyword>
<evidence type="ECO:0000256" key="1">
    <source>
        <dbReference type="ARBA" id="ARBA00022679"/>
    </source>
</evidence>
<accession>A0A1I3MFD6</accession>
<feature type="domain" description="Glycosyltransferase subfamily 4-like N-terminal" evidence="2">
    <location>
        <begin position="52"/>
        <end position="155"/>
    </location>
</feature>
<dbReference type="CDD" id="cd03801">
    <property type="entry name" value="GT4_PimA-like"/>
    <property type="match status" value="1"/>
</dbReference>
<dbReference type="Pfam" id="PF13439">
    <property type="entry name" value="Glyco_transf_4"/>
    <property type="match status" value="1"/>
</dbReference>
<dbReference type="AlphaFoldDB" id="A0A1I3MFD6"/>
<organism evidence="3 4">
    <name type="scientific">Treponema bryantii</name>
    <dbReference type="NCBI Taxonomy" id="163"/>
    <lineage>
        <taxon>Bacteria</taxon>
        <taxon>Pseudomonadati</taxon>
        <taxon>Spirochaetota</taxon>
        <taxon>Spirochaetia</taxon>
        <taxon>Spirochaetales</taxon>
        <taxon>Treponemataceae</taxon>
        <taxon>Treponema</taxon>
    </lineage>
</organism>
<dbReference type="RefSeq" id="WP_074932869.1">
    <property type="nucleotide sequence ID" value="NZ_FORI01000009.1"/>
</dbReference>
<evidence type="ECO:0000313" key="3">
    <source>
        <dbReference type="EMBL" id="SFI95739.1"/>
    </source>
</evidence>
<gene>
    <name evidence="3" type="ORF">SAMN04487775_1093</name>
</gene>
<protein>
    <submittedName>
        <fullName evidence="3">Glycosyl transferases group 1</fullName>
    </submittedName>
</protein>
<dbReference type="InterPro" id="IPR028098">
    <property type="entry name" value="Glyco_trans_4-like_N"/>
</dbReference>
<proteinExistence type="predicted"/>
<reference evidence="4" key="1">
    <citation type="submission" date="2016-10" db="EMBL/GenBank/DDBJ databases">
        <authorList>
            <person name="Varghese N."/>
            <person name="Submissions S."/>
        </authorList>
    </citation>
    <scope>NUCLEOTIDE SEQUENCE [LARGE SCALE GENOMIC DNA]</scope>
    <source>
        <strain evidence="4">XBD1002</strain>
    </source>
</reference>
<dbReference type="EMBL" id="FORI01000009">
    <property type="protein sequence ID" value="SFI95739.1"/>
    <property type="molecule type" value="Genomic_DNA"/>
</dbReference>
<dbReference type="PANTHER" id="PTHR46401">
    <property type="entry name" value="GLYCOSYLTRANSFERASE WBBK-RELATED"/>
    <property type="match status" value="1"/>
</dbReference>
<name>A0A1I3MFD6_9SPIR</name>
<keyword evidence="4" id="KW-1185">Reference proteome</keyword>
<evidence type="ECO:0000313" key="4">
    <source>
        <dbReference type="Proteomes" id="UP000182737"/>
    </source>
</evidence>
<dbReference type="Pfam" id="PF13692">
    <property type="entry name" value="Glyco_trans_1_4"/>
    <property type="match status" value="1"/>
</dbReference>
<dbReference type="SUPFAM" id="SSF53756">
    <property type="entry name" value="UDP-Glycosyltransferase/glycogen phosphorylase"/>
    <property type="match status" value="1"/>
</dbReference>
<dbReference type="Proteomes" id="UP000182737">
    <property type="component" value="Unassembled WGS sequence"/>
</dbReference>